<comment type="caution">
    <text evidence="3">The sequence shown here is derived from an EMBL/GenBank/DDBJ whole genome shotgun (WGS) entry which is preliminary data.</text>
</comment>
<name>A0AAJ2SE09_9FLAO</name>
<evidence type="ECO:0000313" key="3">
    <source>
        <dbReference type="EMBL" id="MDX6184418.1"/>
    </source>
</evidence>
<sequence>MKTKTSLVKTIICIVLLFLSSMQISYSLISHFVHGKPYSTLFVVVCCLFAATLASSKRQQCSKK</sequence>
<keyword evidence="1" id="KW-1133">Transmembrane helix</keyword>
<dbReference type="Proteomes" id="UP001278738">
    <property type="component" value="Unassembled WGS sequence"/>
</dbReference>
<dbReference type="EMBL" id="JAWXVH010000001">
    <property type="protein sequence ID" value="MDX6184418.1"/>
    <property type="molecule type" value="Genomic_DNA"/>
</dbReference>
<dbReference type="AlphaFoldDB" id="A0AAJ2SE09"/>
<evidence type="ECO:0000313" key="5">
    <source>
        <dbReference type="Proteomes" id="UP001278738"/>
    </source>
</evidence>
<keyword evidence="1" id="KW-0472">Membrane</keyword>
<evidence type="ECO:0000313" key="2">
    <source>
        <dbReference type="EMBL" id="MDX6180818.1"/>
    </source>
</evidence>
<keyword evidence="1" id="KW-0812">Transmembrane</keyword>
<feature type="transmembrane region" description="Helical" evidence="1">
    <location>
        <begin position="7"/>
        <end position="26"/>
    </location>
</feature>
<keyword evidence="5" id="KW-1185">Reference proteome</keyword>
<evidence type="ECO:0000313" key="4">
    <source>
        <dbReference type="Proteomes" id="UP001270053"/>
    </source>
</evidence>
<accession>A0AAJ2SE09</accession>
<dbReference type="EMBL" id="JAWXVG010000001">
    <property type="protein sequence ID" value="MDX6180818.1"/>
    <property type="molecule type" value="Genomic_DNA"/>
</dbReference>
<dbReference type="RefSeq" id="WP_229975517.1">
    <property type="nucleotide sequence ID" value="NZ_CP087133.1"/>
</dbReference>
<proteinExistence type="predicted"/>
<evidence type="ECO:0000256" key="1">
    <source>
        <dbReference type="SAM" id="Phobius"/>
    </source>
</evidence>
<feature type="transmembrane region" description="Helical" evidence="1">
    <location>
        <begin position="38"/>
        <end position="56"/>
    </location>
</feature>
<gene>
    <name evidence="2" type="ORF">SGQ18_01535</name>
    <name evidence="3" type="ORF">SGQ44_01535</name>
</gene>
<protein>
    <submittedName>
        <fullName evidence="3">Uncharacterized protein</fullName>
    </submittedName>
</protein>
<dbReference type="Proteomes" id="UP001270053">
    <property type="component" value="Unassembled WGS sequence"/>
</dbReference>
<organism evidence="3 4">
    <name type="scientific">Flavobacterium flavipigmentatum</name>
    <dbReference type="NCBI Taxonomy" id="2893884"/>
    <lineage>
        <taxon>Bacteria</taxon>
        <taxon>Pseudomonadati</taxon>
        <taxon>Bacteroidota</taxon>
        <taxon>Flavobacteriia</taxon>
        <taxon>Flavobacteriales</taxon>
        <taxon>Flavobacteriaceae</taxon>
        <taxon>Flavobacterium</taxon>
    </lineage>
</organism>
<reference evidence="3 5" key="1">
    <citation type="submission" date="2023-11" db="EMBL/GenBank/DDBJ databases">
        <title>Unpublished Manusciprt.</title>
        <authorList>
            <person name="Saticioglu I.B."/>
            <person name="Ay H."/>
            <person name="Ajmi N."/>
            <person name="Altun S."/>
            <person name="Duman M."/>
        </authorList>
    </citation>
    <scope>NUCLEOTIDE SEQUENCE</scope>
    <source>
        <strain evidence="2 5">Fl-33</strain>
        <strain evidence="3">Fl-77</strain>
    </source>
</reference>